<evidence type="ECO:0008006" key="3">
    <source>
        <dbReference type="Google" id="ProtNLM"/>
    </source>
</evidence>
<evidence type="ECO:0000313" key="1">
    <source>
        <dbReference type="EMBL" id="QPH47278.1"/>
    </source>
</evidence>
<dbReference type="GeneID" id="93442535"/>
<evidence type="ECO:0000313" key="2">
    <source>
        <dbReference type="Proteomes" id="UP000594430"/>
    </source>
</evidence>
<gene>
    <name evidence="1" type="ORF">IZU98_12665</name>
</gene>
<accession>A0A7S9LDV2</accession>
<reference evidence="1 2" key="1">
    <citation type="submission" date="2020-11" db="EMBL/GenBank/DDBJ databases">
        <title>Pseudomonas fulva producing VIM-24.</title>
        <authorList>
            <person name="Liu S."/>
        </authorList>
    </citation>
    <scope>NUCLEOTIDE SEQUENCE [LARGE SCALE GENOMIC DNA]</scope>
    <source>
        <strain evidence="1 2">ZDHY414</strain>
    </source>
</reference>
<protein>
    <recommendedName>
        <fullName evidence="3">DUF3077 domain-containing protein</fullName>
    </recommendedName>
</protein>
<dbReference type="RefSeq" id="WP_027916055.1">
    <property type="nucleotide sequence ID" value="NZ_BQHM01000003.1"/>
</dbReference>
<dbReference type="Proteomes" id="UP000594430">
    <property type="component" value="Chromosome"/>
</dbReference>
<proteinExistence type="predicted"/>
<sequence length="80" mass="8673">MLKIVPDPPLHSGSLEDILVQATEYATCAAAVVQQAMSLGFRSPASVLMLTSLHELETLKALLESAVTHVQMRPKHPICH</sequence>
<dbReference type="AlphaFoldDB" id="A0A7S9LDV2"/>
<organism evidence="1 2">
    <name type="scientific">Pseudomonas fulva</name>
    <dbReference type="NCBI Taxonomy" id="47880"/>
    <lineage>
        <taxon>Bacteria</taxon>
        <taxon>Pseudomonadati</taxon>
        <taxon>Pseudomonadota</taxon>
        <taxon>Gammaproteobacteria</taxon>
        <taxon>Pseudomonadales</taxon>
        <taxon>Pseudomonadaceae</taxon>
        <taxon>Pseudomonas</taxon>
    </lineage>
</organism>
<name>A0A7S9LDV2_9PSED</name>
<dbReference type="EMBL" id="CP064946">
    <property type="protein sequence ID" value="QPH47278.1"/>
    <property type="molecule type" value="Genomic_DNA"/>
</dbReference>